<dbReference type="InterPro" id="IPR043151">
    <property type="entry name" value="BAH_sf"/>
</dbReference>
<evidence type="ECO:0000313" key="3">
    <source>
        <dbReference type="EMBL" id="KAA0169921.1"/>
    </source>
</evidence>
<feature type="compositionally biased region" description="Low complexity" evidence="1">
    <location>
        <begin position="287"/>
        <end position="297"/>
    </location>
</feature>
<dbReference type="Gene3D" id="2.30.30.490">
    <property type="match status" value="1"/>
</dbReference>
<dbReference type="CDD" id="cd04370">
    <property type="entry name" value="BAH"/>
    <property type="match status" value="1"/>
</dbReference>
<dbReference type="Proteomes" id="UP000322899">
    <property type="component" value="Unassembled WGS sequence"/>
</dbReference>
<comment type="caution">
    <text evidence="3">The sequence shown here is derived from an EMBL/GenBank/DDBJ whole genome shotgun (WGS) entry which is preliminary data.</text>
</comment>
<feature type="region of interest" description="Disordered" evidence="1">
    <location>
        <begin position="1"/>
        <end position="33"/>
    </location>
</feature>
<feature type="domain" description="BAH" evidence="2">
    <location>
        <begin position="66"/>
        <end position="199"/>
    </location>
</feature>
<dbReference type="AlphaFoldDB" id="A0A5A8E1U9"/>
<evidence type="ECO:0000313" key="4">
    <source>
        <dbReference type="Proteomes" id="UP000322899"/>
    </source>
</evidence>
<feature type="region of interest" description="Disordered" evidence="1">
    <location>
        <begin position="255"/>
        <end position="304"/>
    </location>
</feature>
<dbReference type="EMBL" id="VLTO01000065">
    <property type="protein sequence ID" value="KAA0169921.1"/>
    <property type="molecule type" value="Genomic_DNA"/>
</dbReference>
<dbReference type="GO" id="GO:0003682">
    <property type="term" value="F:chromatin binding"/>
    <property type="evidence" value="ECO:0007669"/>
    <property type="project" value="InterPro"/>
</dbReference>
<dbReference type="Pfam" id="PF01426">
    <property type="entry name" value="BAH"/>
    <property type="match status" value="1"/>
</dbReference>
<evidence type="ECO:0000259" key="2">
    <source>
        <dbReference type="PROSITE" id="PS51038"/>
    </source>
</evidence>
<dbReference type="SMART" id="SM00439">
    <property type="entry name" value="BAH"/>
    <property type="match status" value="1"/>
</dbReference>
<organism evidence="3 4">
    <name type="scientific">Cafeteria roenbergensis</name>
    <name type="common">Marine flagellate</name>
    <dbReference type="NCBI Taxonomy" id="33653"/>
    <lineage>
        <taxon>Eukaryota</taxon>
        <taxon>Sar</taxon>
        <taxon>Stramenopiles</taxon>
        <taxon>Bigyra</taxon>
        <taxon>Opalozoa</taxon>
        <taxon>Bicosoecida</taxon>
        <taxon>Cafeteriaceae</taxon>
        <taxon>Cafeteria</taxon>
    </lineage>
</organism>
<feature type="compositionally biased region" description="Low complexity" evidence="1">
    <location>
        <begin position="1"/>
        <end position="27"/>
    </location>
</feature>
<name>A0A5A8E1U9_CAFRO</name>
<dbReference type="PROSITE" id="PS51038">
    <property type="entry name" value="BAH"/>
    <property type="match status" value="1"/>
</dbReference>
<protein>
    <recommendedName>
        <fullName evidence="2">BAH domain-containing protein</fullName>
    </recommendedName>
</protein>
<gene>
    <name evidence="3" type="ORF">FNF27_06813</name>
</gene>
<sequence length="304" mass="32386">MASRSNASSPGRSGGSAAPGTASGDASPDARPTASAVVGVPAFQWLGRGKRRGGVTEYRGFRADTHFVALGDVVMLDPGPGESEPFVGWVTRLFEASDGQMMMRAQWFFRKQDCYEWLAPPGKRPEANSPAGRILAAALDNELFASNQEEDNPVQSYIGRAQVAFPRAGVAVRGIRTEQTAFVCNYELDLQSRAFKLLRSRAILQQLLAQQSEREVLRAELVAQLFALRLAPYAIGDEDAADDVDPGVRRIVPLRADGSVPRPGAGEGESRTAVSALLEAPETKDGTATATAAAAATGEGGRRR</sequence>
<reference evidence="3 4" key="1">
    <citation type="submission" date="2019-07" db="EMBL/GenBank/DDBJ databases">
        <title>Genomes of Cafeteria roenbergensis.</title>
        <authorList>
            <person name="Fischer M.G."/>
            <person name="Hackl T."/>
            <person name="Roman M."/>
        </authorList>
    </citation>
    <scope>NUCLEOTIDE SEQUENCE [LARGE SCALE GENOMIC DNA]</scope>
    <source>
        <strain evidence="3 4">E4-10P</strain>
    </source>
</reference>
<dbReference type="InterPro" id="IPR001025">
    <property type="entry name" value="BAH_dom"/>
</dbReference>
<accession>A0A5A8E1U9</accession>
<evidence type="ECO:0000256" key="1">
    <source>
        <dbReference type="SAM" id="MobiDB-lite"/>
    </source>
</evidence>
<proteinExistence type="predicted"/>